<feature type="region of interest" description="Disordered" evidence="1">
    <location>
        <begin position="479"/>
        <end position="505"/>
    </location>
</feature>
<proteinExistence type="predicted"/>
<dbReference type="PANTHER" id="PTHR35340">
    <property type="entry name" value="PQQ ENZYME REPEAT PROTEIN-RELATED"/>
    <property type="match status" value="1"/>
</dbReference>
<evidence type="ECO:0000313" key="3">
    <source>
        <dbReference type="EMBL" id="KAK4505517.1"/>
    </source>
</evidence>
<evidence type="ECO:0008006" key="5">
    <source>
        <dbReference type="Google" id="ProtNLM"/>
    </source>
</evidence>
<gene>
    <name evidence="3" type="ORF">PRZ48_003480</name>
</gene>
<dbReference type="EMBL" id="JAXOVC010000002">
    <property type="protein sequence ID" value="KAK4505517.1"/>
    <property type="molecule type" value="Genomic_DNA"/>
</dbReference>
<organism evidence="3 4">
    <name type="scientific">Zasmidium cellare</name>
    <name type="common">Wine cellar mold</name>
    <name type="synonym">Racodium cellare</name>
    <dbReference type="NCBI Taxonomy" id="395010"/>
    <lineage>
        <taxon>Eukaryota</taxon>
        <taxon>Fungi</taxon>
        <taxon>Dikarya</taxon>
        <taxon>Ascomycota</taxon>
        <taxon>Pezizomycotina</taxon>
        <taxon>Dothideomycetes</taxon>
        <taxon>Dothideomycetidae</taxon>
        <taxon>Mycosphaerellales</taxon>
        <taxon>Mycosphaerellaceae</taxon>
        <taxon>Zasmidium</taxon>
    </lineage>
</organism>
<evidence type="ECO:0000313" key="4">
    <source>
        <dbReference type="Proteomes" id="UP001305779"/>
    </source>
</evidence>
<dbReference type="InterPro" id="IPR053143">
    <property type="entry name" value="Arylsulfate_ST"/>
</dbReference>
<dbReference type="SUPFAM" id="SSF63829">
    <property type="entry name" value="Calcium-dependent phosphotriesterase"/>
    <property type="match status" value="1"/>
</dbReference>
<dbReference type="InterPro" id="IPR039535">
    <property type="entry name" value="ASST-like"/>
</dbReference>
<sequence>MLAAGALLASLLGPALVYGAFDVGYGNDDDLSRSLLFEVAIYEPEEVIPGYWFIAPYARITQEKHPNQNTCDFRVFEANDTTFLSAILTPYHPKDPTGHAIIFDSSMQITQRHHTPNALVPFNMHEFNVIHNGKTAMHIIQKSQLMDVSHLKDNPGIKSGLVVDMGIREFDLVTGETTFKWWAGDHVNLNASTYPVRNLNGPFPNAWDWIHLNAIDKNHEGDYMITARYTDAVYKISGKDGHIMWSLGGATSSFVMDAFNFTRPHDGRFLSSDATSETITLLDNGGCEESISAETSSALIIHLDKSSEPWTATFHELTSSRHRPDDGRSEKRGNFQLLPNGNAFVGWSENSYISEHSPDGRLLMEAQFTSHRFVTYRAYKFNFTSAPSEPPVLKAFAYGESVDQSVSVYYVSWNGATDVAIWEFYDEDDALLGRAPKSGFETTFSRSSRYRDKVYAVAVSAGGVVLGKTVLEDVEYPRSWTVSDGRQEPDDRREGSMSSGEKDEL</sequence>
<accession>A0ABR0EV54</accession>
<evidence type="ECO:0000256" key="2">
    <source>
        <dbReference type="SAM" id="SignalP"/>
    </source>
</evidence>
<dbReference type="PANTHER" id="PTHR35340:SF8">
    <property type="entry name" value="ASST-DOMAIN-CONTAINING PROTEIN"/>
    <property type="match status" value="1"/>
</dbReference>
<feature type="signal peptide" evidence="2">
    <location>
        <begin position="1"/>
        <end position="19"/>
    </location>
</feature>
<keyword evidence="4" id="KW-1185">Reference proteome</keyword>
<name>A0ABR0EV54_ZASCE</name>
<feature type="chain" id="PRO_5045834735" description="ASST-domain-containing protein" evidence="2">
    <location>
        <begin position="20"/>
        <end position="505"/>
    </location>
</feature>
<feature type="compositionally biased region" description="Basic and acidic residues" evidence="1">
    <location>
        <begin position="485"/>
        <end position="505"/>
    </location>
</feature>
<dbReference type="Proteomes" id="UP001305779">
    <property type="component" value="Unassembled WGS sequence"/>
</dbReference>
<reference evidence="3 4" key="1">
    <citation type="journal article" date="2023" name="G3 (Bethesda)">
        <title>A chromosome-level genome assembly of Zasmidium syzygii isolated from banana leaves.</title>
        <authorList>
            <person name="van Westerhoven A.C."/>
            <person name="Mehrabi R."/>
            <person name="Talebi R."/>
            <person name="Steentjes M.B.F."/>
            <person name="Corcolon B."/>
            <person name="Chong P.A."/>
            <person name="Kema G.H.J."/>
            <person name="Seidl M.F."/>
        </authorList>
    </citation>
    <scope>NUCLEOTIDE SEQUENCE [LARGE SCALE GENOMIC DNA]</scope>
    <source>
        <strain evidence="3 4">P124</strain>
    </source>
</reference>
<keyword evidence="2" id="KW-0732">Signal</keyword>
<evidence type="ECO:0000256" key="1">
    <source>
        <dbReference type="SAM" id="MobiDB-lite"/>
    </source>
</evidence>
<dbReference type="Pfam" id="PF14269">
    <property type="entry name" value="Arylsulfotran_2"/>
    <property type="match status" value="1"/>
</dbReference>
<comment type="caution">
    <text evidence="3">The sequence shown here is derived from an EMBL/GenBank/DDBJ whole genome shotgun (WGS) entry which is preliminary data.</text>
</comment>
<protein>
    <recommendedName>
        <fullName evidence="5">ASST-domain-containing protein</fullName>
    </recommendedName>
</protein>